<name>A0ABN2J8E2_9ACTN</name>
<protein>
    <submittedName>
        <fullName evidence="1">DUF4188 domain-containing protein</fullName>
    </submittedName>
</protein>
<evidence type="ECO:0000313" key="1">
    <source>
        <dbReference type="EMBL" id="GAA1720084.1"/>
    </source>
</evidence>
<keyword evidence="2" id="KW-1185">Reference proteome</keyword>
<comment type="caution">
    <text evidence="1">The sequence shown here is derived from an EMBL/GenBank/DDBJ whole genome shotgun (WGS) entry which is preliminary data.</text>
</comment>
<sequence>MGAKVYKGRWTAEVDQDTVVFLLGMRFNRLRAVTKWVPALVAMPKMLRELAQDPDSGLLGWHMSVGWRTISLIQYWKSVDQLTHYAGDAQKAHRPAWLAYFRNAFKGGSVGFWHETYVVSPGTHEQIYLNMPGYGLGAATSLVEVGKAKNTARERLGQVA</sequence>
<dbReference type="Proteomes" id="UP001500618">
    <property type="component" value="Unassembled WGS sequence"/>
</dbReference>
<dbReference type="Pfam" id="PF13826">
    <property type="entry name" value="Monooxy_af470-like"/>
    <property type="match status" value="1"/>
</dbReference>
<proteinExistence type="predicted"/>
<reference evidence="1 2" key="1">
    <citation type="journal article" date="2019" name="Int. J. Syst. Evol. Microbiol.">
        <title>The Global Catalogue of Microorganisms (GCM) 10K type strain sequencing project: providing services to taxonomists for standard genome sequencing and annotation.</title>
        <authorList>
            <consortium name="The Broad Institute Genomics Platform"/>
            <consortium name="The Broad Institute Genome Sequencing Center for Infectious Disease"/>
            <person name="Wu L."/>
            <person name="Ma J."/>
        </authorList>
    </citation>
    <scope>NUCLEOTIDE SEQUENCE [LARGE SCALE GENOMIC DNA]</scope>
    <source>
        <strain evidence="1 2">JCM 14718</strain>
    </source>
</reference>
<dbReference type="EMBL" id="BAAANY010000044">
    <property type="protein sequence ID" value="GAA1720084.1"/>
    <property type="molecule type" value="Genomic_DNA"/>
</dbReference>
<gene>
    <name evidence="1" type="ORF">GCM10009765_80450</name>
</gene>
<dbReference type="InterPro" id="IPR025444">
    <property type="entry name" value="Monooxy_af470"/>
</dbReference>
<dbReference type="RefSeq" id="WP_163573818.1">
    <property type="nucleotide sequence ID" value="NZ_BAAANY010000044.1"/>
</dbReference>
<organism evidence="1 2">
    <name type="scientific">Fodinicola feengrottensis</name>
    <dbReference type="NCBI Taxonomy" id="435914"/>
    <lineage>
        <taxon>Bacteria</taxon>
        <taxon>Bacillati</taxon>
        <taxon>Actinomycetota</taxon>
        <taxon>Actinomycetes</taxon>
        <taxon>Mycobacteriales</taxon>
        <taxon>Fodinicola</taxon>
    </lineage>
</organism>
<accession>A0ABN2J8E2</accession>
<evidence type="ECO:0000313" key="2">
    <source>
        <dbReference type="Proteomes" id="UP001500618"/>
    </source>
</evidence>